<proteinExistence type="predicted"/>
<organism evidence="1 2">
    <name type="scientific">Schistosoma mattheei</name>
    <dbReference type="NCBI Taxonomy" id="31246"/>
    <lineage>
        <taxon>Eukaryota</taxon>
        <taxon>Metazoa</taxon>
        <taxon>Spiralia</taxon>
        <taxon>Lophotrochozoa</taxon>
        <taxon>Platyhelminthes</taxon>
        <taxon>Trematoda</taxon>
        <taxon>Digenea</taxon>
        <taxon>Strigeidida</taxon>
        <taxon>Schistosomatoidea</taxon>
        <taxon>Schistosomatidae</taxon>
        <taxon>Schistosoma</taxon>
    </lineage>
</organism>
<evidence type="ECO:0000313" key="1">
    <source>
        <dbReference type="EMBL" id="VDP02982.1"/>
    </source>
</evidence>
<evidence type="ECO:0000313" key="2">
    <source>
        <dbReference type="Proteomes" id="UP000269396"/>
    </source>
</evidence>
<accession>A0A3P7ZR88</accession>
<protein>
    <submittedName>
        <fullName evidence="1">Uncharacterized protein</fullName>
    </submittedName>
</protein>
<dbReference type="EMBL" id="UZAL01010042">
    <property type="protein sequence ID" value="VDP02982.1"/>
    <property type="molecule type" value="Genomic_DNA"/>
</dbReference>
<dbReference type="AlphaFoldDB" id="A0A3P7ZR88"/>
<sequence length="101" mass="10977">MMDSNGNLISLSHLADDVSLSSSDGVLRLNSLRVSQLSEQGNLKGHCFVIANITKTLIMLDGIEKEKTEQLLYHSKMFGIAITEDGTYTGPIGGSDCRFID</sequence>
<gene>
    <name evidence="1" type="ORF">SMTD_LOCUS4120</name>
</gene>
<dbReference type="Proteomes" id="UP000269396">
    <property type="component" value="Unassembled WGS sequence"/>
</dbReference>
<reference evidence="1 2" key="1">
    <citation type="submission" date="2018-11" db="EMBL/GenBank/DDBJ databases">
        <authorList>
            <consortium name="Pathogen Informatics"/>
        </authorList>
    </citation>
    <scope>NUCLEOTIDE SEQUENCE [LARGE SCALE GENOMIC DNA]</scope>
    <source>
        <strain>Denwood</strain>
        <strain evidence="2">Zambia</strain>
    </source>
</reference>
<keyword evidence="2" id="KW-1185">Reference proteome</keyword>
<name>A0A3P7ZR88_9TREM</name>